<gene>
    <name evidence="2" type="ORF">PIBRA_LOCUS9816</name>
</gene>
<proteinExistence type="predicted"/>
<feature type="region of interest" description="Disordered" evidence="1">
    <location>
        <begin position="56"/>
        <end position="79"/>
    </location>
</feature>
<organism evidence="2 3">
    <name type="scientific">Pieris brassicae</name>
    <name type="common">White butterfly</name>
    <name type="synonym">Large white butterfly</name>
    <dbReference type="NCBI Taxonomy" id="7116"/>
    <lineage>
        <taxon>Eukaryota</taxon>
        <taxon>Metazoa</taxon>
        <taxon>Ecdysozoa</taxon>
        <taxon>Arthropoda</taxon>
        <taxon>Hexapoda</taxon>
        <taxon>Insecta</taxon>
        <taxon>Pterygota</taxon>
        <taxon>Neoptera</taxon>
        <taxon>Endopterygota</taxon>
        <taxon>Lepidoptera</taxon>
        <taxon>Glossata</taxon>
        <taxon>Ditrysia</taxon>
        <taxon>Papilionoidea</taxon>
        <taxon>Pieridae</taxon>
        <taxon>Pierinae</taxon>
        <taxon>Pieris</taxon>
    </lineage>
</organism>
<sequence>MFYYSSVESGETCVRASRAGRAPPLAPPIICSAAGRSLRRRPLIVTRAVAVVAPQLARPHSRAQSAVLDTTPRGNSSPR</sequence>
<keyword evidence="3" id="KW-1185">Reference proteome</keyword>
<dbReference type="Proteomes" id="UP001152562">
    <property type="component" value="Unassembled WGS sequence"/>
</dbReference>
<protein>
    <submittedName>
        <fullName evidence="2">Uncharacterized protein</fullName>
    </submittedName>
</protein>
<evidence type="ECO:0000313" key="2">
    <source>
        <dbReference type="EMBL" id="CAH4033540.1"/>
    </source>
</evidence>
<reference evidence="2" key="1">
    <citation type="submission" date="2022-05" db="EMBL/GenBank/DDBJ databases">
        <authorList>
            <person name="Okamura Y."/>
        </authorList>
    </citation>
    <scope>NUCLEOTIDE SEQUENCE</scope>
</reference>
<dbReference type="EMBL" id="CALOZG010000029">
    <property type="protein sequence ID" value="CAH4033540.1"/>
    <property type="molecule type" value="Genomic_DNA"/>
</dbReference>
<comment type="caution">
    <text evidence="2">The sequence shown here is derived from an EMBL/GenBank/DDBJ whole genome shotgun (WGS) entry which is preliminary data.</text>
</comment>
<accession>A0A9P0XFZ6</accession>
<name>A0A9P0XFZ6_PIEBR</name>
<evidence type="ECO:0000313" key="3">
    <source>
        <dbReference type="Proteomes" id="UP001152562"/>
    </source>
</evidence>
<evidence type="ECO:0000256" key="1">
    <source>
        <dbReference type="SAM" id="MobiDB-lite"/>
    </source>
</evidence>
<feature type="compositionally biased region" description="Polar residues" evidence="1">
    <location>
        <begin position="62"/>
        <end position="79"/>
    </location>
</feature>
<dbReference type="AlphaFoldDB" id="A0A9P0XFZ6"/>